<evidence type="ECO:0000313" key="1">
    <source>
        <dbReference type="EMBL" id="QFZ25975.1"/>
    </source>
</evidence>
<organism evidence="1 2">
    <name type="scientific">Clavispora lusitaniae</name>
    <name type="common">Candida lusitaniae</name>
    <dbReference type="NCBI Taxonomy" id="36911"/>
    <lineage>
        <taxon>Eukaryota</taxon>
        <taxon>Fungi</taxon>
        <taxon>Dikarya</taxon>
        <taxon>Ascomycota</taxon>
        <taxon>Saccharomycotina</taxon>
        <taxon>Pichiomycetes</taxon>
        <taxon>Metschnikowiaceae</taxon>
        <taxon>Clavispora</taxon>
    </lineage>
</organism>
<proteinExistence type="predicted"/>
<gene>
    <name evidence="1" type="ORF">EJF14_11099</name>
</gene>
<sequence length="675" mass="76707">MTQSSDQSASFVSTITKIVFESGGGERIGNNESTAEFPLKIIVDPSNSSSTQSSQELKNHLTMNGYSWKPAHQNIEVSLLRLEESNNLVNHLAEHAWNFSFDYSSFANHPGLLLVKGLNRSKSSEEELKSFFNSKSRFRSLNEVSFIGLSPEDNTPTVAAVLKFENYVDADMLLENPPDATNFAAEGPLTLCRYVKKRDRSKNQADGSITGLPSSSANFDTTQDDSMEYDTVVIENFCDFLGGPTTVEVIQQIIAKFSLFHKIERVYFPVTKVDSEKFAFKKCGYIKFTHSRELMSDTLKCLYYLNDLTQKELLDFSSSNIYEIQNDVNAPTPIRKGSKNSVLKLVIAQRKHNHYLFQNRDNAFLTSIGSPELTFVESPLDDLVLVNDIAKSFTKNSNYQETNVYVNNFPILFENNDELWAEFWNQFGVDCIKSARIIKPQFYSKRSEGPLGKIGFVFYEDFRMALRAIILTNNKVVTYKNHPSILIQTSFAIQKGGHSSVSNGKMPPSKYSLNSTTEYNYFPPPDNPYMHRMNLHMNDSYYFMDLPYARNESPPQSPPFFNPGDGFVYNPYILPIQYPSNHTDEDTRKEEEGLNPHKSLKTISAGQPMPSNQYPVPYGYYYLYYPYSSPMRMNPMQPVPMNGPLLPVAPNVPFKHFPSSKNGRDKRNAQEKEGV</sequence>
<accession>A0ACD0WFB5</accession>
<evidence type="ECO:0000313" key="2">
    <source>
        <dbReference type="Proteomes" id="UP000326582"/>
    </source>
</evidence>
<protein>
    <submittedName>
        <fullName evidence="1">Uncharacterized protein</fullName>
    </submittedName>
</protein>
<dbReference type="EMBL" id="CP038484">
    <property type="protein sequence ID" value="QFZ25975.1"/>
    <property type="molecule type" value="Genomic_DNA"/>
</dbReference>
<keyword evidence="2" id="KW-1185">Reference proteome</keyword>
<name>A0ACD0WFB5_CLALS</name>
<reference evidence="2" key="1">
    <citation type="journal article" date="2019" name="MBio">
        <title>Comparative genomics for the elucidation of multidrug resistance (MDR) in Candida lusitaniae.</title>
        <authorList>
            <person name="Kannan A."/>
            <person name="Asner S.A."/>
            <person name="Trachsel E."/>
            <person name="Kelly S."/>
            <person name="Parker J."/>
            <person name="Sanglard D."/>
        </authorList>
    </citation>
    <scope>NUCLEOTIDE SEQUENCE [LARGE SCALE GENOMIC DNA]</scope>
    <source>
        <strain evidence="2">P1</strain>
    </source>
</reference>
<dbReference type="Proteomes" id="UP000326582">
    <property type="component" value="Chromosome 1"/>
</dbReference>